<dbReference type="InterPro" id="IPR032675">
    <property type="entry name" value="LRR_dom_sf"/>
</dbReference>
<evidence type="ECO:0000313" key="1">
    <source>
        <dbReference type="EMBL" id="EKM59962.1"/>
    </source>
</evidence>
<dbReference type="InParanoid" id="K5XAK6"/>
<dbReference type="Gene3D" id="3.80.10.10">
    <property type="entry name" value="Ribonuclease Inhibitor"/>
    <property type="match status" value="1"/>
</dbReference>
<proteinExistence type="predicted"/>
<evidence type="ECO:0000313" key="2">
    <source>
        <dbReference type="Proteomes" id="UP000008370"/>
    </source>
</evidence>
<dbReference type="KEGG" id="pco:PHACADRAFT_250783"/>
<reference evidence="1 2" key="1">
    <citation type="journal article" date="2012" name="BMC Genomics">
        <title>Comparative genomics of the white-rot fungi, Phanerochaete carnosa and P. chrysosporium, to elucidate the genetic basis of the distinct wood types they colonize.</title>
        <authorList>
            <person name="Suzuki H."/>
            <person name="MacDonald J."/>
            <person name="Syed K."/>
            <person name="Salamov A."/>
            <person name="Hori C."/>
            <person name="Aerts A."/>
            <person name="Henrissat B."/>
            <person name="Wiebenga A."/>
            <person name="vanKuyk P.A."/>
            <person name="Barry K."/>
            <person name="Lindquist E."/>
            <person name="LaButti K."/>
            <person name="Lapidus A."/>
            <person name="Lucas S."/>
            <person name="Coutinho P."/>
            <person name="Gong Y."/>
            <person name="Samejima M."/>
            <person name="Mahadevan R."/>
            <person name="Abou-Zaid M."/>
            <person name="de Vries R.P."/>
            <person name="Igarashi K."/>
            <person name="Yadav J.S."/>
            <person name="Grigoriev I.V."/>
            <person name="Master E.R."/>
        </authorList>
    </citation>
    <scope>NUCLEOTIDE SEQUENCE [LARGE SCALE GENOMIC DNA]</scope>
    <source>
        <strain evidence="1 2">HHB-10118-sp</strain>
    </source>
</reference>
<dbReference type="HOGENOM" id="CLU_847609_0_0_1"/>
<organism evidence="1 2">
    <name type="scientific">Phanerochaete carnosa (strain HHB-10118-sp)</name>
    <name type="common">White-rot fungus</name>
    <name type="synonym">Peniophora carnosa</name>
    <dbReference type="NCBI Taxonomy" id="650164"/>
    <lineage>
        <taxon>Eukaryota</taxon>
        <taxon>Fungi</taxon>
        <taxon>Dikarya</taxon>
        <taxon>Basidiomycota</taxon>
        <taxon>Agaricomycotina</taxon>
        <taxon>Agaricomycetes</taxon>
        <taxon>Polyporales</taxon>
        <taxon>Phanerochaetaceae</taxon>
        <taxon>Phanerochaete</taxon>
    </lineage>
</organism>
<dbReference type="EMBL" id="JH930469">
    <property type="protein sequence ID" value="EKM59962.1"/>
    <property type="molecule type" value="Genomic_DNA"/>
</dbReference>
<dbReference type="OrthoDB" id="2788229at2759"/>
<sequence>MLPGRFRPTSYSWQTLIELLCQLPRLRTLELKNFLLEPLGPVFDTDPLCTAPVIEHLEALKFTRHCRTQDGIGCFGDVLHLLSIFKRIDHLDFGAFTSPPTGHPSLASRITTQVRSLTIPPYASRLLRSIPLLATWSNLECLALPLLPLEDVAYGLRLLNLARASLRHVALHVPRIDEKGPTVRCLHELALATCPRLESVSIAVPFYGAANLLVAPGAVAIGRPYFGASAYAFITGFLASCPPALRRVTFDLQLDLTPVETHQHIQLEMLQTDWSTLDDVLARCANRGLTSVQFCHDPRELSELSSSIQQYFAKRMPCLWRTDVARFV</sequence>
<dbReference type="RefSeq" id="XP_007392511.1">
    <property type="nucleotide sequence ID" value="XM_007392449.1"/>
</dbReference>
<keyword evidence="2" id="KW-1185">Reference proteome</keyword>
<dbReference type="AlphaFoldDB" id="K5XAK6"/>
<protein>
    <recommendedName>
        <fullName evidence="3">F-box domain-containing protein</fullName>
    </recommendedName>
</protein>
<accession>K5XAK6</accession>
<name>K5XAK6_PHACS</name>
<gene>
    <name evidence="1" type="ORF">PHACADRAFT_250783</name>
</gene>
<dbReference type="GeneID" id="18915022"/>
<evidence type="ECO:0008006" key="3">
    <source>
        <dbReference type="Google" id="ProtNLM"/>
    </source>
</evidence>
<dbReference type="Proteomes" id="UP000008370">
    <property type="component" value="Unassembled WGS sequence"/>
</dbReference>